<comment type="caution">
    <text evidence="1">The sequence shown here is derived from an EMBL/GenBank/DDBJ whole genome shotgun (WGS) entry which is preliminary data.</text>
</comment>
<proteinExistence type="predicted"/>
<sequence>MSGVELRAGFNSEAIRLHLARLAIADAEGYVKAREDIGEYMVGEVQDNLDGQKLFDGAAMPQSKAAIARQGKTLIAKHHLYDSYVHQLVPGGVAIGSDLVYAAIHHFGGETGRPGHRFTMKARPVLGVGPAQETHIGDLLIAEIGAMQ</sequence>
<dbReference type="PATRIC" id="fig|34073.19.peg.4126"/>
<keyword evidence="2" id="KW-1185">Reference proteome</keyword>
<protein>
    <submittedName>
        <fullName evidence="1">Phage virion morphogenesis family protein</fullName>
    </submittedName>
</protein>
<dbReference type="AlphaFoldDB" id="A0A0H2LY73"/>
<gene>
    <name evidence="1" type="ORF">VPARA_40300</name>
</gene>
<dbReference type="InterPro" id="IPR006522">
    <property type="entry name" value="Phage_virion_morphogenesis"/>
</dbReference>
<evidence type="ECO:0000313" key="1">
    <source>
        <dbReference type="EMBL" id="KLN54726.1"/>
    </source>
</evidence>
<dbReference type="RefSeq" id="WP_047785772.1">
    <property type="nucleotide sequence ID" value="NZ_JZWI01000021.1"/>
</dbReference>
<dbReference type="Pfam" id="PF05069">
    <property type="entry name" value="Phage_tail_S"/>
    <property type="match status" value="1"/>
</dbReference>
<reference evidence="1 2" key="1">
    <citation type="submission" date="2015-03" db="EMBL/GenBank/DDBJ databases">
        <title>Genome sequence of Variovorax paradoxus TBEA6.</title>
        <authorList>
            <person name="Poehlein A."/>
            <person name="Schuldes J."/>
            <person name="Wuebbeler J.H."/>
            <person name="Hiessl S."/>
            <person name="Steinbuechel A."/>
            <person name="Daniel R."/>
        </authorList>
    </citation>
    <scope>NUCLEOTIDE SEQUENCE [LARGE SCALE GENOMIC DNA]</scope>
    <source>
        <strain evidence="1 2">TBEA6</strain>
    </source>
</reference>
<organism evidence="1 2">
    <name type="scientific">Variovorax paradoxus</name>
    <dbReference type="NCBI Taxonomy" id="34073"/>
    <lineage>
        <taxon>Bacteria</taxon>
        <taxon>Pseudomonadati</taxon>
        <taxon>Pseudomonadota</taxon>
        <taxon>Betaproteobacteria</taxon>
        <taxon>Burkholderiales</taxon>
        <taxon>Comamonadaceae</taxon>
        <taxon>Variovorax</taxon>
    </lineage>
</organism>
<evidence type="ECO:0000313" key="2">
    <source>
        <dbReference type="Proteomes" id="UP000035170"/>
    </source>
</evidence>
<dbReference type="EMBL" id="JZWI01000021">
    <property type="protein sequence ID" value="KLN54726.1"/>
    <property type="molecule type" value="Genomic_DNA"/>
</dbReference>
<name>A0A0H2LY73_VARPD</name>
<dbReference type="Proteomes" id="UP000035170">
    <property type="component" value="Unassembled WGS sequence"/>
</dbReference>
<accession>A0A0H2LY73</accession>